<evidence type="ECO:0000313" key="2">
    <source>
        <dbReference type="Proteomes" id="UP000467700"/>
    </source>
</evidence>
<gene>
    <name evidence="1" type="ORF">AAE3_LOCUS3295</name>
</gene>
<dbReference type="EMBL" id="CACVBS010000031">
    <property type="protein sequence ID" value="CAA7260871.1"/>
    <property type="molecule type" value="Genomic_DNA"/>
</dbReference>
<evidence type="ECO:0000313" key="1">
    <source>
        <dbReference type="EMBL" id="CAA7260871.1"/>
    </source>
</evidence>
<dbReference type="AlphaFoldDB" id="A0A8S0VXI9"/>
<keyword evidence="2" id="KW-1185">Reference proteome</keyword>
<protein>
    <submittedName>
        <fullName evidence="1">Uncharacterized protein</fullName>
    </submittedName>
</protein>
<organism evidence="1 2">
    <name type="scientific">Cyclocybe aegerita</name>
    <name type="common">Black poplar mushroom</name>
    <name type="synonym">Agrocybe aegerita</name>
    <dbReference type="NCBI Taxonomy" id="1973307"/>
    <lineage>
        <taxon>Eukaryota</taxon>
        <taxon>Fungi</taxon>
        <taxon>Dikarya</taxon>
        <taxon>Basidiomycota</taxon>
        <taxon>Agaricomycotina</taxon>
        <taxon>Agaricomycetes</taxon>
        <taxon>Agaricomycetidae</taxon>
        <taxon>Agaricales</taxon>
        <taxon>Agaricineae</taxon>
        <taxon>Bolbitiaceae</taxon>
        <taxon>Cyclocybe</taxon>
    </lineage>
</organism>
<proteinExistence type="predicted"/>
<name>A0A8S0VXI9_CYCAE</name>
<reference evidence="1 2" key="1">
    <citation type="submission" date="2020-01" db="EMBL/GenBank/DDBJ databases">
        <authorList>
            <person name="Gupta K D."/>
        </authorList>
    </citation>
    <scope>NUCLEOTIDE SEQUENCE [LARGE SCALE GENOMIC DNA]</scope>
</reference>
<sequence>MSPESPTGGAPTAGKPLNQPNPYFPVEIVDLCIDTVHDLLEGHLARRTLGAFSLVSHSCARRARKHLFARLELKLDELESGPAIAIARRLYEVLTCPSTGGLSSVASLVESFSISCDWETTILPELERTLSSILPLLHQPGHGIKEFAISHDAWWFDLECKFKHSLYSLIRSPHVKILHLKLLLGLPNNLLLGSHIENLVLDEVPFFIASYISEDEPPAFNLSRMKKLERLHFDICGGPIDAREAFLSIAEIFREVTANEKLKTPKLSHHIAISTEFPMASFLRLLAEPLEQNACAPLNHALSTHFSNLNEVKINLRLARAAGVGEPSKVRRESIPRVEELMRTALPFFVCENVFAPTLKINIMNECVASFNRSWTQCKVSTLDFR</sequence>
<comment type="caution">
    <text evidence="1">The sequence shown here is derived from an EMBL/GenBank/DDBJ whole genome shotgun (WGS) entry which is preliminary data.</text>
</comment>
<dbReference type="Proteomes" id="UP000467700">
    <property type="component" value="Unassembled WGS sequence"/>
</dbReference>
<accession>A0A8S0VXI9</accession>